<accession>A0A8X6M2F8</accession>
<dbReference type="EMBL" id="BMAO01009424">
    <property type="protein sequence ID" value="GFR30790.1"/>
    <property type="molecule type" value="Genomic_DNA"/>
</dbReference>
<keyword evidence="2" id="KW-1185">Reference proteome</keyword>
<protein>
    <submittedName>
        <fullName evidence="1">Uncharacterized protein</fullName>
    </submittedName>
</protein>
<dbReference type="Proteomes" id="UP000887116">
    <property type="component" value="Unassembled WGS sequence"/>
</dbReference>
<evidence type="ECO:0000313" key="2">
    <source>
        <dbReference type="Proteomes" id="UP000887116"/>
    </source>
</evidence>
<sequence>MKFIFGLCNADVLSIHYRLRIFVDAQTIDRDTSMRQKTEMPSLHSVKHSTISALEYNYRSNSESQIHVCPEMENFLEFEMDSLRVS</sequence>
<evidence type="ECO:0000313" key="1">
    <source>
        <dbReference type="EMBL" id="GFR30790.1"/>
    </source>
</evidence>
<gene>
    <name evidence="1" type="ORF">TNCT_696571</name>
</gene>
<reference evidence="1" key="1">
    <citation type="submission" date="2020-07" db="EMBL/GenBank/DDBJ databases">
        <title>Multicomponent nature underlies the extraordinary mechanical properties of spider dragline silk.</title>
        <authorList>
            <person name="Kono N."/>
            <person name="Nakamura H."/>
            <person name="Mori M."/>
            <person name="Yoshida Y."/>
            <person name="Ohtoshi R."/>
            <person name="Malay A.D."/>
            <person name="Moran D.A.P."/>
            <person name="Tomita M."/>
            <person name="Numata K."/>
            <person name="Arakawa K."/>
        </authorList>
    </citation>
    <scope>NUCLEOTIDE SEQUENCE</scope>
</reference>
<dbReference type="AlphaFoldDB" id="A0A8X6M2F8"/>
<name>A0A8X6M2F8_TRICU</name>
<proteinExistence type="predicted"/>
<comment type="caution">
    <text evidence="1">The sequence shown here is derived from an EMBL/GenBank/DDBJ whole genome shotgun (WGS) entry which is preliminary data.</text>
</comment>
<organism evidence="1 2">
    <name type="scientific">Trichonephila clavata</name>
    <name type="common">Joro spider</name>
    <name type="synonym">Nephila clavata</name>
    <dbReference type="NCBI Taxonomy" id="2740835"/>
    <lineage>
        <taxon>Eukaryota</taxon>
        <taxon>Metazoa</taxon>
        <taxon>Ecdysozoa</taxon>
        <taxon>Arthropoda</taxon>
        <taxon>Chelicerata</taxon>
        <taxon>Arachnida</taxon>
        <taxon>Araneae</taxon>
        <taxon>Araneomorphae</taxon>
        <taxon>Entelegynae</taxon>
        <taxon>Araneoidea</taxon>
        <taxon>Nephilidae</taxon>
        <taxon>Trichonephila</taxon>
    </lineage>
</organism>